<dbReference type="RefSeq" id="WP_176162695.1">
    <property type="nucleotide sequence ID" value="NZ_CP054929.1"/>
</dbReference>
<keyword evidence="1" id="KW-0472">Membrane</keyword>
<evidence type="ECO:0000313" key="3">
    <source>
        <dbReference type="Proteomes" id="UP000509303"/>
    </source>
</evidence>
<organism evidence="2 3">
    <name type="scientific">Streptomyces buecherae</name>
    <dbReference type="NCBI Taxonomy" id="2763006"/>
    <lineage>
        <taxon>Bacteria</taxon>
        <taxon>Bacillati</taxon>
        <taxon>Actinomycetota</taxon>
        <taxon>Actinomycetes</taxon>
        <taxon>Kitasatosporales</taxon>
        <taxon>Streptomycetaceae</taxon>
        <taxon>Streptomyces</taxon>
    </lineage>
</organism>
<evidence type="ECO:0000313" key="2">
    <source>
        <dbReference type="EMBL" id="QKW50971.1"/>
    </source>
</evidence>
<dbReference type="EMBL" id="CP054929">
    <property type="protein sequence ID" value="QKW50971.1"/>
    <property type="molecule type" value="Genomic_DNA"/>
</dbReference>
<reference evidence="2 3" key="1">
    <citation type="submission" date="2020-06" db="EMBL/GenBank/DDBJ databases">
        <title>Genome mining for natural products.</title>
        <authorList>
            <person name="Zhang B."/>
            <person name="Shi J."/>
            <person name="Ge H."/>
        </authorList>
    </citation>
    <scope>NUCLEOTIDE SEQUENCE [LARGE SCALE GENOMIC DNA]</scope>
    <source>
        <strain evidence="2 3">NA00687</strain>
    </source>
</reference>
<dbReference type="Proteomes" id="UP000509303">
    <property type="component" value="Chromosome"/>
</dbReference>
<evidence type="ECO:0008006" key="4">
    <source>
        <dbReference type="Google" id="ProtNLM"/>
    </source>
</evidence>
<keyword evidence="1" id="KW-1133">Transmembrane helix</keyword>
<feature type="transmembrane region" description="Helical" evidence="1">
    <location>
        <begin position="42"/>
        <end position="60"/>
    </location>
</feature>
<protein>
    <recommendedName>
        <fullName evidence="4">DUF3592 domain-containing protein</fullName>
    </recommendedName>
</protein>
<accession>A0A7H8N949</accession>
<keyword evidence="3" id="KW-1185">Reference proteome</keyword>
<name>A0A7H8N949_9ACTN</name>
<feature type="transmembrane region" description="Helical" evidence="1">
    <location>
        <begin position="193"/>
        <end position="211"/>
    </location>
</feature>
<sequence length="212" mass="22691">MTGLPYGVRRRLAPYLLLCVAVTGAVFAALACGALFGPRWLLLTGLFTGSLTLAVLGVIGERDTDKDAAWPLRPDGPRAYAPALVHGVRAVDRATGRPAADRNAQGSVFAFDLTVVPEDRDPYRIRVRHPLDVQDLLHRDRAVVQYDPRQPWRVILPPNPPREAQARAARLDPDSLPTARSVRPTGLPPGAPVLLLGLALAAVVVTVVGTAG</sequence>
<feature type="transmembrane region" description="Helical" evidence="1">
    <location>
        <begin position="12"/>
        <end position="36"/>
    </location>
</feature>
<dbReference type="AlphaFoldDB" id="A0A7H8N949"/>
<gene>
    <name evidence="2" type="ORF">HUT08_17120</name>
</gene>
<evidence type="ECO:0000256" key="1">
    <source>
        <dbReference type="SAM" id="Phobius"/>
    </source>
</evidence>
<keyword evidence="1" id="KW-0812">Transmembrane</keyword>
<proteinExistence type="predicted"/>